<organism evidence="16 17">
    <name type="scientific">Skermanella cutis</name>
    <dbReference type="NCBI Taxonomy" id="2775420"/>
    <lineage>
        <taxon>Bacteria</taxon>
        <taxon>Pseudomonadati</taxon>
        <taxon>Pseudomonadota</taxon>
        <taxon>Alphaproteobacteria</taxon>
        <taxon>Rhodospirillales</taxon>
        <taxon>Azospirillaceae</taxon>
        <taxon>Skermanella</taxon>
    </lineage>
</organism>
<proteinExistence type="inferred from homology"/>
<dbReference type="PRINTS" id="PR00956">
    <property type="entry name" value="FLGMOTORFLIN"/>
</dbReference>
<dbReference type="PANTHER" id="PTHR30034:SF3">
    <property type="entry name" value="FLAGELLAR MOTOR SWITCH PROTEIN FLIM"/>
    <property type="match status" value="1"/>
</dbReference>
<evidence type="ECO:0000256" key="6">
    <source>
        <dbReference type="ARBA" id="ARBA00022475"/>
    </source>
</evidence>
<name>A0ABX7B2P6_9PROT</name>
<keyword evidence="17" id="KW-1185">Reference proteome</keyword>
<dbReference type="InterPro" id="IPR001172">
    <property type="entry name" value="FliN_T3SS_HrcQb"/>
</dbReference>
<evidence type="ECO:0000256" key="8">
    <source>
        <dbReference type="ARBA" id="ARBA00022519"/>
    </source>
</evidence>
<dbReference type="Gene3D" id="3.40.1550.10">
    <property type="entry name" value="CheC-like"/>
    <property type="match status" value="1"/>
</dbReference>
<keyword evidence="10" id="KW-0472">Membrane</keyword>
<evidence type="ECO:0000256" key="10">
    <source>
        <dbReference type="ARBA" id="ARBA00023136"/>
    </source>
</evidence>
<dbReference type="InterPro" id="IPR028976">
    <property type="entry name" value="CheC-like_sf"/>
</dbReference>
<comment type="similarity">
    <text evidence="3">Belongs to the FliN/MopA/SpaO family.</text>
</comment>
<comment type="subcellular location">
    <subcellularLocation>
        <location evidence="1">Bacterial flagellum basal body</location>
    </subcellularLocation>
    <subcellularLocation>
        <location evidence="2">Cell inner membrane</location>
        <topology evidence="2">Peripheral membrane protein</topology>
    </subcellularLocation>
</comment>
<dbReference type="InterPro" id="IPR001543">
    <property type="entry name" value="FliN-like_C"/>
</dbReference>
<keyword evidence="8" id="KW-0997">Cell inner membrane</keyword>
<keyword evidence="16" id="KW-0969">Cilium</keyword>
<dbReference type="Gene3D" id="1.10.220.30">
    <property type="match status" value="1"/>
</dbReference>
<evidence type="ECO:0000256" key="13">
    <source>
        <dbReference type="SAM" id="MobiDB-lite"/>
    </source>
</evidence>
<dbReference type="CDD" id="cd17908">
    <property type="entry name" value="FliM"/>
    <property type="match status" value="1"/>
</dbReference>
<evidence type="ECO:0000256" key="1">
    <source>
        <dbReference type="ARBA" id="ARBA00004117"/>
    </source>
</evidence>
<feature type="domain" description="Flagellar motor switch protein FliG middle" evidence="15">
    <location>
        <begin position="16"/>
        <end position="79"/>
    </location>
</feature>
<dbReference type="InterPro" id="IPR001689">
    <property type="entry name" value="Flag_FliM"/>
</dbReference>
<evidence type="ECO:0000259" key="15">
    <source>
        <dbReference type="Pfam" id="PF14841"/>
    </source>
</evidence>
<evidence type="ECO:0000256" key="5">
    <source>
        <dbReference type="ARBA" id="ARBA00021898"/>
    </source>
</evidence>
<dbReference type="InterPro" id="IPR032779">
    <property type="entry name" value="FliG_M"/>
</dbReference>
<feature type="region of interest" description="Disordered" evidence="13">
    <location>
        <begin position="99"/>
        <end position="129"/>
    </location>
</feature>
<evidence type="ECO:0000256" key="2">
    <source>
        <dbReference type="ARBA" id="ARBA00004417"/>
    </source>
</evidence>
<accession>A0ABX7B2P6</accession>
<dbReference type="Pfam" id="PF14841">
    <property type="entry name" value="FliG_M"/>
    <property type="match status" value="1"/>
</dbReference>
<comment type="similarity">
    <text evidence="4">Belongs to the FliM family.</text>
</comment>
<dbReference type="SUPFAM" id="SSF101801">
    <property type="entry name" value="Surface presentation of antigens (SPOA)"/>
    <property type="match status" value="1"/>
</dbReference>
<dbReference type="InterPro" id="IPR011002">
    <property type="entry name" value="FliG_a-hlx"/>
</dbReference>
<dbReference type="InterPro" id="IPR036429">
    <property type="entry name" value="SpoA-like_sf"/>
</dbReference>
<evidence type="ECO:0000313" key="16">
    <source>
        <dbReference type="EMBL" id="QQP88596.1"/>
    </source>
</evidence>
<evidence type="ECO:0000256" key="12">
    <source>
        <dbReference type="ARBA" id="ARBA00025044"/>
    </source>
</evidence>
<evidence type="ECO:0000256" key="3">
    <source>
        <dbReference type="ARBA" id="ARBA00009226"/>
    </source>
</evidence>
<comment type="function">
    <text evidence="12">FliM is one of three proteins (FliG, FliN, FliM) that forms the rotor-mounted switch complex (C ring), located at the base of the basal body. This complex interacts with the CheY and CheZ chemotaxis proteins, in addition to contacting components of the motor that determine the direction of flagellar rotation.</text>
</comment>
<reference evidence="16" key="1">
    <citation type="submission" date="2021-02" db="EMBL/GenBank/DDBJ databases">
        <title>Skermanella TT6 skin isolate.</title>
        <authorList>
            <person name="Lee K."/>
            <person name="Ganzorig M."/>
        </authorList>
    </citation>
    <scope>NUCLEOTIDE SEQUENCE</scope>
    <source>
        <strain evidence="16">TT6</strain>
    </source>
</reference>
<evidence type="ECO:0000256" key="9">
    <source>
        <dbReference type="ARBA" id="ARBA00022779"/>
    </source>
</evidence>
<keyword evidence="9" id="KW-0283">Flagellar rotation</keyword>
<dbReference type="Proteomes" id="UP000595197">
    <property type="component" value="Chromosome"/>
</dbReference>
<keyword evidence="16" id="KW-0282">Flagellum</keyword>
<keyword evidence="6" id="KW-1003">Cell membrane</keyword>
<dbReference type="Pfam" id="PF01052">
    <property type="entry name" value="FliMN_C"/>
    <property type="match status" value="1"/>
</dbReference>
<evidence type="ECO:0000256" key="4">
    <source>
        <dbReference type="ARBA" id="ARBA00011049"/>
    </source>
</evidence>
<gene>
    <name evidence="16" type="ORF">IGS68_21610</name>
</gene>
<dbReference type="PANTHER" id="PTHR30034">
    <property type="entry name" value="FLAGELLAR MOTOR SWITCH PROTEIN FLIM"/>
    <property type="match status" value="1"/>
</dbReference>
<dbReference type="Pfam" id="PF02154">
    <property type="entry name" value="FliM"/>
    <property type="match status" value="1"/>
</dbReference>
<evidence type="ECO:0000256" key="11">
    <source>
        <dbReference type="ARBA" id="ARBA00023143"/>
    </source>
</evidence>
<evidence type="ECO:0000313" key="17">
    <source>
        <dbReference type="Proteomes" id="UP000595197"/>
    </source>
</evidence>
<keyword evidence="7" id="KW-0145">Chemotaxis</keyword>
<dbReference type="EMBL" id="CP067420">
    <property type="protein sequence ID" value="QQP88596.1"/>
    <property type="molecule type" value="Genomic_DNA"/>
</dbReference>
<evidence type="ECO:0000256" key="7">
    <source>
        <dbReference type="ARBA" id="ARBA00022500"/>
    </source>
</evidence>
<keyword evidence="16" id="KW-0966">Cell projection</keyword>
<dbReference type="SUPFAM" id="SSF48029">
    <property type="entry name" value="FliG"/>
    <property type="match status" value="1"/>
</dbReference>
<evidence type="ECO:0000259" key="14">
    <source>
        <dbReference type="Pfam" id="PF01052"/>
    </source>
</evidence>
<feature type="compositionally biased region" description="Acidic residues" evidence="13">
    <location>
        <begin position="112"/>
        <end position="126"/>
    </location>
</feature>
<protein>
    <recommendedName>
        <fullName evidence="5">Flagellar motor switch protein FliM</fullName>
    </recommendedName>
</protein>
<feature type="domain" description="Flagellar motor switch protein FliN-like C-terminal" evidence="14">
    <location>
        <begin position="452"/>
        <end position="520"/>
    </location>
</feature>
<sequence>MADIARNGLIDQPNELIAEYLMTERPQAVAAVLFMVRPERAAAILGEMATERQAQVLGRMRRSRGLASHIRERLERSVADGVRRRAESPAARHLASILAALPGNPPAPEQTGAEESEAEAEADLADDQPGPAVTRGIQALVNNSTVSVGRLPMLEVALDRFVRLFQASLADLCGLRSVLSLQAIRAVRSGDYLHGPDRKRRIFGVFRCVDWDHYGMLTADPATVGQIADLMLGDPDPPRLDPVGASTELERAAFAIFCETLLAGLETAMEPIAPGRFELEELLDVPQFVTIDRPANTAIVIDFRLGQGTGGFDLVLPCAALEPVRARLSRPFEGDKFGDDPYWAKAMRDHLLKADARLRVFADGVTSKLADVAAWKRGSLVPLRGLIRAESGGVTVAVGRIGGRRDLRTLEVDRVSFAGEGQSMAENLGRSRMGEVEPGPAAAGPKLDLAALGEVRLRISVVLGGIDMSISDLLRIGRGAVLELDRRVDEQVDILVNDRPVAKGQIVIVEDRIAVAVEELL</sequence>
<dbReference type="Gene3D" id="2.30.330.10">
    <property type="entry name" value="SpoA-like"/>
    <property type="match status" value="1"/>
</dbReference>
<dbReference type="RefSeq" id="WP_201073709.1">
    <property type="nucleotide sequence ID" value="NZ_CP067420.1"/>
</dbReference>
<keyword evidence="11" id="KW-0975">Bacterial flagellum</keyword>